<dbReference type="EMBL" id="SZPZ01000001">
    <property type="protein sequence ID" value="TKK81791.1"/>
    <property type="molecule type" value="Genomic_DNA"/>
</dbReference>
<organism evidence="2 3">
    <name type="scientific">Kribbella jiaozuonensis</name>
    <dbReference type="NCBI Taxonomy" id="2575441"/>
    <lineage>
        <taxon>Bacteria</taxon>
        <taxon>Bacillati</taxon>
        <taxon>Actinomycetota</taxon>
        <taxon>Actinomycetes</taxon>
        <taxon>Propionibacteriales</taxon>
        <taxon>Kribbellaceae</taxon>
        <taxon>Kribbella</taxon>
    </lineage>
</organism>
<evidence type="ECO:0000313" key="2">
    <source>
        <dbReference type="EMBL" id="TKK81791.1"/>
    </source>
</evidence>
<evidence type="ECO:0000313" key="3">
    <source>
        <dbReference type="Proteomes" id="UP000305836"/>
    </source>
</evidence>
<name>A0A4U3LZX0_9ACTN</name>
<sequence length="76" mass="8130">MTPTVRWPSGLLAQRVTIQPAVIVSGTRKKSSATTAPPNHSGNLTRALRSSASIIFQTPHRPIGTPTVANPMRVLM</sequence>
<evidence type="ECO:0000256" key="1">
    <source>
        <dbReference type="SAM" id="MobiDB-lite"/>
    </source>
</evidence>
<comment type="caution">
    <text evidence="2">The sequence shown here is derived from an EMBL/GenBank/DDBJ whole genome shotgun (WGS) entry which is preliminary data.</text>
</comment>
<dbReference type="AlphaFoldDB" id="A0A4U3LZX0"/>
<accession>A0A4U3LZX0</accession>
<feature type="compositionally biased region" description="Polar residues" evidence="1">
    <location>
        <begin position="32"/>
        <end position="45"/>
    </location>
</feature>
<reference evidence="2 3" key="1">
    <citation type="submission" date="2019-04" db="EMBL/GenBank/DDBJ databases">
        <title>Kribbella sp. NEAU-THZ 27 nov., a novel actinomycete isolated from soil.</title>
        <authorList>
            <person name="Duan L."/>
        </authorList>
    </citation>
    <scope>NUCLEOTIDE SEQUENCE [LARGE SCALE GENOMIC DNA]</scope>
    <source>
        <strain evidence="3">NEAU-THZ27</strain>
    </source>
</reference>
<proteinExistence type="predicted"/>
<protein>
    <submittedName>
        <fullName evidence="2">Uncharacterized protein</fullName>
    </submittedName>
</protein>
<feature type="region of interest" description="Disordered" evidence="1">
    <location>
        <begin position="26"/>
        <end position="45"/>
    </location>
</feature>
<dbReference type="OrthoDB" id="9894022at2"/>
<dbReference type="Proteomes" id="UP000305836">
    <property type="component" value="Unassembled WGS sequence"/>
</dbReference>
<keyword evidence="3" id="KW-1185">Reference proteome</keyword>
<gene>
    <name evidence="2" type="ORF">FDA38_02890</name>
</gene>
<dbReference type="RefSeq" id="WP_137252498.1">
    <property type="nucleotide sequence ID" value="NZ_JBHSPQ010000004.1"/>
</dbReference>